<evidence type="ECO:0000313" key="12">
    <source>
        <dbReference type="Proteomes" id="UP000019335"/>
    </source>
</evidence>
<feature type="transmembrane region" description="Helical" evidence="8">
    <location>
        <begin position="1010"/>
        <end position="1030"/>
    </location>
</feature>
<evidence type="ECO:0000256" key="7">
    <source>
        <dbReference type="SAM" id="MobiDB-lite"/>
    </source>
</evidence>
<keyword evidence="1 6" id="KW-0645">Protease</keyword>
<dbReference type="InterPro" id="IPR008979">
    <property type="entry name" value="Galactose-bd-like_sf"/>
</dbReference>
<keyword evidence="9" id="KW-0732">Signal</keyword>
<feature type="signal peptide" evidence="9">
    <location>
        <begin position="1"/>
        <end position="29"/>
    </location>
</feature>
<feature type="compositionally biased region" description="Basic residues" evidence="7">
    <location>
        <begin position="1055"/>
        <end position="1064"/>
    </location>
</feature>
<dbReference type="PROSITE" id="PS00137">
    <property type="entry name" value="SUBTILASE_HIS"/>
    <property type="match status" value="1"/>
</dbReference>
<dbReference type="InterPro" id="IPR022398">
    <property type="entry name" value="Peptidase_S8_His-AS"/>
</dbReference>
<dbReference type="InterPro" id="IPR036852">
    <property type="entry name" value="Peptidase_S8/S53_dom_sf"/>
</dbReference>
<name>W7TGD0_9STRA</name>
<keyword evidence="12" id="KW-1185">Reference proteome</keyword>
<dbReference type="Proteomes" id="UP000019335">
    <property type="component" value="Chromosome 12"/>
</dbReference>
<dbReference type="OrthoDB" id="10256524at2759"/>
<dbReference type="InterPro" id="IPR000209">
    <property type="entry name" value="Peptidase_S8/S53_dom"/>
</dbReference>
<comment type="caution">
    <text evidence="11">The sequence shown here is derived from an EMBL/GenBank/DDBJ whole genome shotgun (WGS) entry which is preliminary data.</text>
</comment>
<comment type="similarity">
    <text evidence="6">Belongs to the peptidase S8 family.</text>
</comment>
<keyword evidence="8" id="KW-1133">Transmembrane helix</keyword>
<organism evidence="11 12">
    <name type="scientific">Nannochloropsis gaditana</name>
    <dbReference type="NCBI Taxonomy" id="72520"/>
    <lineage>
        <taxon>Eukaryota</taxon>
        <taxon>Sar</taxon>
        <taxon>Stramenopiles</taxon>
        <taxon>Ochrophyta</taxon>
        <taxon>Eustigmatophyceae</taxon>
        <taxon>Eustigmatales</taxon>
        <taxon>Monodopsidaceae</taxon>
        <taxon>Nannochloropsis</taxon>
    </lineage>
</organism>
<evidence type="ECO:0000256" key="8">
    <source>
        <dbReference type="SAM" id="Phobius"/>
    </source>
</evidence>
<feature type="active site" description="Charge relay system" evidence="6">
    <location>
        <position position="397"/>
    </location>
</feature>
<dbReference type="Pfam" id="PF00082">
    <property type="entry name" value="Peptidase_S8"/>
    <property type="match status" value="1"/>
</dbReference>
<keyword evidence="8" id="KW-0472">Membrane</keyword>
<dbReference type="EC" id="3.4.21.62" evidence="5"/>
<feature type="chain" id="PRO_5004900767" description="subtilisin" evidence="9">
    <location>
        <begin position="30"/>
        <end position="1084"/>
    </location>
</feature>
<accession>W7TGD0</accession>
<dbReference type="GO" id="GO:0006508">
    <property type="term" value="P:proteolysis"/>
    <property type="evidence" value="ECO:0007669"/>
    <property type="project" value="UniProtKB-KW"/>
</dbReference>
<feature type="active site" description="Charge relay system" evidence="6">
    <location>
        <position position="640"/>
    </location>
</feature>
<dbReference type="InterPro" id="IPR034058">
    <property type="entry name" value="TagA/B/C/D_pept_dom"/>
</dbReference>
<evidence type="ECO:0000313" key="11">
    <source>
        <dbReference type="EMBL" id="EWM25172.1"/>
    </source>
</evidence>
<evidence type="ECO:0000256" key="3">
    <source>
        <dbReference type="ARBA" id="ARBA00022825"/>
    </source>
</evidence>
<dbReference type="PANTHER" id="PTHR43399:SF5">
    <property type="entry name" value="PEPTIDASE S8 FAMILY WITH PROTEASE-ASSOCIATED DOMAIN"/>
    <property type="match status" value="1"/>
</dbReference>
<dbReference type="PANTHER" id="PTHR43399">
    <property type="entry name" value="SUBTILISIN-RELATED"/>
    <property type="match status" value="1"/>
</dbReference>
<proteinExistence type="inferred from homology"/>
<dbReference type="SUPFAM" id="SSF52743">
    <property type="entry name" value="Subtilisin-like"/>
    <property type="match status" value="1"/>
</dbReference>
<comment type="catalytic activity">
    <reaction evidence="4">
        <text>Hydrolysis of proteins with broad specificity for peptide bonds, and a preference for a large uncharged residue in P1. Hydrolyzes peptide amides.</text>
        <dbReference type="EC" id="3.4.21.62"/>
    </reaction>
</comment>
<evidence type="ECO:0000256" key="1">
    <source>
        <dbReference type="ARBA" id="ARBA00022670"/>
    </source>
</evidence>
<keyword evidence="8" id="KW-0812">Transmembrane</keyword>
<reference evidence="11 12" key="1">
    <citation type="journal article" date="2014" name="Mol. Plant">
        <title>Chromosome Scale Genome Assembly and Transcriptome Profiling of Nannochloropsis gaditana in Nitrogen Depletion.</title>
        <authorList>
            <person name="Corteggiani Carpinelli E."/>
            <person name="Telatin A."/>
            <person name="Vitulo N."/>
            <person name="Forcato C."/>
            <person name="D'Angelo M."/>
            <person name="Schiavon R."/>
            <person name="Vezzi A."/>
            <person name="Giacometti G.M."/>
            <person name="Morosinotto T."/>
            <person name="Valle G."/>
        </authorList>
    </citation>
    <scope>NUCLEOTIDE SEQUENCE [LARGE SCALE GENOMIC DNA]</scope>
    <source>
        <strain evidence="11 12">B-31</strain>
    </source>
</reference>
<keyword evidence="3 6" id="KW-0720">Serine protease</keyword>
<evidence type="ECO:0000256" key="9">
    <source>
        <dbReference type="SAM" id="SignalP"/>
    </source>
</evidence>
<dbReference type="PROSITE" id="PS51892">
    <property type="entry name" value="SUBTILASE"/>
    <property type="match status" value="1"/>
</dbReference>
<evidence type="ECO:0000256" key="4">
    <source>
        <dbReference type="ARBA" id="ARBA00023529"/>
    </source>
</evidence>
<feature type="region of interest" description="Disordered" evidence="7">
    <location>
        <begin position="1040"/>
        <end position="1084"/>
    </location>
</feature>
<dbReference type="Gene3D" id="3.40.50.200">
    <property type="entry name" value="Peptidase S8/S53 domain"/>
    <property type="match status" value="1"/>
</dbReference>
<evidence type="ECO:0000256" key="5">
    <source>
        <dbReference type="ARBA" id="ARBA00023619"/>
    </source>
</evidence>
<gene>
    <name evidence="11" type="ORF">Naga_100578g2</name>
</gene>
<dbReference type="EMBL" id="AZIL01001051">
    <property type="protein sequence ID" value="EWM25172.1"/>
    <property type="molecule type" value="Genomic_DNA"/>
</dbReference>
<dbReference type="InterPro" id="IPR023828">
    <property type="entry name" value="Peptidase_S8_Ser-AS"/>
</dbReference>
<dbReference type="PRINTS" id="PR00723">
    <property type="entry name" value="SUBTILISIN"/>
</dbReference>
<feature type="active site" description="Charge relay system" evidence="6">
    <location>
        <position position="456"/>
    </location>
</feature>
<dbReference type="InterPro" id="IPR015500">
    <property type="entry name" value="Peptidase_S8_subtilisin-rel"/>
</dbReference>
<keyword evidence="2 6" id="KW-0378">Hydrolase</keyword>
<evidence type="ECO:0000256" key="2">
    <source>
        <dbReference type="ARBA" id="ARBA00022801"/>
    </source>
</evidence>
<dbReference type="AlphaFoldDB" id="W7TGD0"/>
<sequence>MMVLPLHGTFLLVIKLLLLHSVLLVRCLASEPPIFCDPEVLAVCPHDTFIPYEEFSVSFPVIEYCIRPNNEGFIPVTRDTCESFVRGTWTVRPEWAARRASHTLQEQYRCTVCQAYNASALVADKAGVWIFTLHNTGSYSTKTFKHWGSLLGDVSLNQLVVSGTGKRYLFALASYASAMKLLNASSNVLAAQPMPEELKISPRVVDRASVIASSVPSPSQSDGRGETSTLAIYSLISSHTDTILRASYHDDALRAIHEALGLPLSPETAARVPPLPQAAPPQEVGIVVTHSNAGVGGSSPGGGCNDCTVETTGHGSYLVSKVPVQVTAEVAANVSRALASAFVIDLAVPFSLFNKEAAYLLQSGTNSTSLGVDGKRGSTWLWDQGLTGEGEVVGLADTGLDVASCFFHDSEHPITFEPVYDPDTGAVVPTYQSAEHRKVREYFAYADGGEGVLSGHGTHVAGSAVGYPAEMAPTSKGFKFRGAAWAAKLAFFDIGLPHDTFLYLPPDLATGLFPRTYNLGGRIHCNSWGSSISDNSAEMRQTDAYLWEHQDFLILYASGNGGSRAGTIGTPALSKNSVAVGATTNNVDRPDVAFFSSRGPTFDMRFGIDVCAPGYYVASAYSQADSPPNQCYIQGVAGTSMATPHVAGTAALLRGYFVRGFYPLGWPSAAHAFVPMGALLKAMLINSALPMTGPEATKHNTRFIQYPNYDQGYGLVAAKFVTYFQGSENPNVLFVDGAWEGDAEGKGCVSCPQLSQGQSARYEVVPTSTATLKVTLAWYDHPAAVTVSSRTLINDLDLTATQGDGSRYFANGWTSTAGPNSINNVEQLVIPDPLVGVPVSIQVVGASVAAGPQPYALVITGQFEKSPQLFPNAVPKVLSVATDGKQGLLVGRNLPRASEHPQSYTWSCVSDPAVQLGAQVLRYSPETAEFLAVVFNTTACSTFTVAITSDGFEGNASGPFNYTERAVTTFCTAVASDDTCWGLTACAGQCLQTEQVEGGRTTDVTDRTSVLVVVVVLSLLLACCGGLVWMRKHCRDEEEEDLWETTAPPAAASPRPRRSNRLGKRPPASVAPIASPGKPSKHGR</sequence>
<dbReference type="Gene3D" id="2.60.120.380">
    <property type="match status" value="1"/>
</dbReference>
<dbReference type="InterPro" id="IPR051048">
    <property type="entry name" value="Peptidase_S8/S53_subtilisin"/>
</dbReference>
<protein>
    <recommendedName>
        <fullName evidence="5">subtilisin</fullName>
        <ecNumber evidence="5">3.4.21.62</ecNumber>
    </recommendedName>
</protein>
<dbReference type="GO" id="GO:0004252">
    <property type="term" value="F:serine-type endopeptidase activity"/>
    <property type="evidence" value="ECO:0007669"/>
    <property type="project" value="UniProtKB-UniRule"/>
</dbReference>
<dbReference type="PROSITE" id="PS00138">
    <property type="entry name" value="SUBTILASE_SER"/>
    <property type="match status" value="1"/>
</dbReference>
<feature type="domain" description="Peptidase S8/S53" evidence="10">
    <location>
        <begin position="388"/>
        <end position="714"/>
    </location>
</feature>
<evidence type="ECO:0000259" key="10">
    <source>
        <dbReference type="Pfam" id="PF00082"/>
    </source>
</evidence>
<dbReference type="CDD" id="cd04842">
    <property type="entry name" value="Peptidases_S8_Kp43_protease"/>
    <property type="match status" value="1"/>
</dbReference>
<evidence type="ECO:0000256" key="6">
    <source>
        <dbReference type="PROSITE-ProRule" id="PRU01240"/>
    </source>
</evidence>
<dbReference type="SUPFAM" id="SSF49785">
    <property type="entry name" value="Galactose-binding domain-like"/>
    <property type="match status" value="1"/>
</dbReference>